<evidence type="ECO:0000256" key="2">
    <source>
        <dbReference type="SAM" id="MobiDB-lite"/>
    </source>
</evidence>
<accession>A0A5C3EP87</accession>
<dbReference type="SMART" id="SM00271">
    <property type="entry name" value="DnaJ"/>
    <property type="match status" value="1"/>
</dbReference>
<dbReference type="OrthoDB" id="10250354at2759"/>
<dbReference type="PANTHER" id="PTHR44360:SF1">
    <property type="entry name" value="DNAJ HOMOLOG SUBFAMILY B MEMBER 9"/>
    <property type="match status" value="1"/>
</dbReference>
<evidence type="ECO:0000259" key="4">
    <source>
        <dbReference type="PROSITE" id="PS50076"/>
    </source>
</evidence>
<feature type="domain" description="J" evidence="4">
    <location>
        <begin position="108"/>
        <end position="171"/>
    </location>
</feature>
<feature type="region of interest" description="Disordered" evidence="2">
    <location>
        <begin position="379"/>
        <end position="411"/>
    </location>
</feature>
<sequence>MFRPTQAPTPTPSTTSTIIILQPIRICDDWHRMKADILQFTSLLTWWWLPALGSQLLLNFCYSFQILSPPPPSAPRLRNKHLQLARTAVILGTLFYQLYISITTASPNYYQLLALSLDVDSEGVKRSFRALARKYHPDKVGPLGEEFFILLRRSHDVLSDPAKRFAYDRFGPSIAEWKDCESPRDFMRRGLMGLVAFYTINPAMYALFGYINGSKSNGISFWRLAGLFALLAAELSTIVSPDYPTWLAVLMPNTTIHDVRELSHSLFVNFFFASMQLCAALDVLEYGEEGAPARDEKSKAARAERQMEVVRAKTQVLDATAEMVKLGMVQGFARELRGFRGGKKGKMGEMEERIFEQIDNILLCRSLVQQHPQLAALEGKRREEEAGTEFKVKKEEEAEAETVPLPSDLQSVKVKDEAVDLPIANDALPTTEETPAQETIPVVAIKKEDKQVTLTSADMTESSGATIEQESTQSNADADSASTKPWIHLDEPSASHSQPSSEDPTLSVAQWQQQDNVEAFEAFGTTQAHGKGPVFTVAT</sequence>
<dbReference type="Proteomes" id="UP000324022">
    <property type="component" value="Unassembled WGS sequence"/>
</dbReference>
<evidence type="ECO:0000313" key="5">
    <source>
        <dbReference type="EMBL" id="SPO32474.1"/>
    </source>
</evidence>
<dbReference type="AlphaFoldDB" id="A0A5C3EP87"/>
<feature type="compositionally biased region" description="Polar residues" evidence="2">
    <location>
        <begin position="494"/>
        <end position="513"/>
    </location>
</feature>
<dbReference type="GO" id="GO:0051087">
    <property type="term" value="F:protein-folding chaperone binding"/>
    <property type="evidence" value="ECO:0007669"/>
    <property type="project" value="TreeGrafter"/>
</dbReference>
<dbReference type="GO" id="GO:0051787">
    <property type="term" value="F:misfolded protein binding"/>
    <property type="evidence" value="ECO:0007669"/>
    <property type="project" value="TreeGrafter"/>
</dbReference>
<dbReference type="SUPFAM" id="SSF46565">
    <property type="entry name" value="Chaperone J-domain"/>
    <property type="match status" value="1"/>
</dbReference>
<feature type="region of interest" description="Disordered" evidence="2">
    <location>
        <begin position="454"/>
        <end position="513"/>
    </location>
</feature>
<name>A0A5C3EP87_9BASI</name>
<dbReference type="InterPro" id="IPR001623">
    <property type="entry name" value="DnaJ_domain"/>
</dbReference>
<keyword evidence="1" id="KW-0143">Chaperone</keyword>
<evidence type="ECO:0000256" key="3">
    <source>
        <dbReference type="SAM" id="Phobius"/>
    </source>
</evidence>
<feature type="transmembrane region" description="Helical" evidence="3">
    <location>
        <begin position="224"/>
        <end position="246"/>
    </location>
</feature>
<gene>
    <name evidence="5" type="ORF">UTRI_04218</name>
</gene>
<dbReference type="Gene3D" id="1.10.287.110">
    <property type="entry name" value="DnaJ domain"/>
    <property type="match status" value="1"/>
</dbReference>
<organism evidence="5 6">
    <name type="scientific">Ustilago trichophora</name>
    <dbReference type="NCBI Taxonomy" id="86804"/>
    <lineage>
        <taxon>Eukaryota</taxon>
        <taxon>Fungi</taxon>
        <taxon>Dikarya</taxon>
        <taxon>Basidiomycota</taxon>
        <taxon>Ustilaginomycotina</taxon>
        <taxon>Ustilaginomycetes</taxon>
        <taxon>Ustilaginales</taxon>
        <taxon>Ustilaginaceae</taxon>
        <taxon>Ustilago</taxon>
    </lineage>
</organism>
<dbReference type="InterPro" id="IPR036869">
    <property type="entry name" value="J_dom_sf"/>
</dbReference>
<feature type="compositionally biased region" description="Polar residues" evidence="2">
    <location>
        <begin position="454"/>
        <end position="483"/>
    </location>
</feature>
<dbReference type="GO" id="GO:0005783">
    <property type="term" value="C:endoplasmic reticulum"/>
    <property type="evidence" value="ECO:0007669"/>
    <property type="project" value="TreeGrafter"/>
</dbReference>
<feature type="compositionally biased region" description="Basic and acidic residues" evidence="2">
    <location>
        <begin position="379"/>
        <end position="396"/>
    </location>
</feature>
<keyword evidence="3" id="KW-1133">Transmembrane helix</keyword>
<proteinExistence type="predicted"/>
<evidence type="ECO:0000256" key="1">
    <source>
        <dbReference type="ARBA" id="ARBA00023186"/>
    </source>
</evidence>
<dbReference type="GO" id="GO:0036503">
    <property type="term" value="P:ERAD pathway"/>
    <property type="evidence" value="ECO:0007669"/>
    <property type="project" value="TreeGrafter"/>
</dbReference>
<keyword evidence="3" id="KW-0812">Transmembrane</keyword>
<protein>
    <recommendedName>
        <fullName evidence="4">J domain-containing protein</fullName>
    </recommendedName>
</protein>
<keyword evidence="3" id="KW-0472">Membrane</keyword>
<reference evidence="5 6" key="1">
    <citation type="submission" date="2018-03" db="EMBL/GenBank/DDBJ databases">
        <authorList>
            <person name="Guldener U."/>
        </authorList>
    </citation>
    <scope>NUCLEOTIDE SEQUENCE [LARGE SCALE GENOMIC DNA]</scope>
    <source>
        <strain evidence="5 6">NBRC100155</strain>
    </source>
</reference>
<dbReference type="InterPro" id="IPR051948">
    <property type="entry name" value="Hsp70_co-chaperone_J-domain"/>
</dbReference>
<evidence type="ECO:0000313" key="6">
    <source>
        <dbReference type="Proteomes" id="UP000324022"/>
    </source>
</evidence>
<keyword evidence="6" id="KW-1185">Reference proteome</keyword>
<dbReference type="PANTHER" id="PTHR44360">
    <property type="entry name" value="DNAJ HOMOLOG SUBFAMILY B MEMBER 9"/>
    <property type="match status" value="1"/>
</dbReference>
<dbReference type="PRINTS" id="PR00625">
    <property type="entry name" value="JDOMAIN"/>
</dbReference>
<dbReference type="Pfam" id="PF00226">
    <property type="entry name" value="DnaJ"/>
    <property type="match status" value="1"/>
</dbReference>
<feature type="transmembrane region" description="Helical" evidence="3">
    <location>
        <begin position="191"/>
        <end position="212"/>
    </location>
</feature>
<dbReference type="PROSITE" id="PS50076">
    <property type="entry name" value="DNAJ_2"/>
    <property type="match status" value="1"/>
</dbReference>
<dbReference type="CDD" id="cd06257">
    <property type="entry name" value="DnaJ"/>
    <property type="match status" value="1"/>
</dbReference>
<dbReference type="EMBL" id="OOIN01000047">
    <property type="protein sequence ID" value="SPO32474.1"/>
    <property type="molecule type" value="Genomic_DNA"/>
</dbReference>